<gene>
    <name evidence="2" type="ORF">P8C59_004568</name>
</gene>
<evidence type="ECO:0000313" key="3">
    <source>
        <dbReference type="Proteomes" id="UP001217918"/>
    </source>
</evidence>
<evidence type="ECO:0000313" key="2">
    <source>
        <dbReference type="EMBL" id="KAK2070033.1"/>
    </source>
</evidence>
<comment type="caution">
    <text evidence="2">The sequence shown here is derived from an EMBL/GenBank/DDBJ whole genome shotgun (WGS) entry which is preliminary data.</text>
</comment>
<organism evidence="2 3">
    <name type="scientific">Phyllachora maydis</name>
    <dbReference type="NCBI Taxonomy" id="1825666"/>
    <lineage>
        <taxon>Eukaryota</taxon>
        <taxon>Fungi</taxon>
        <taxon>Dikarya</taxon>
        <taxon>Ascomycota</taxon>
        <taxon>Pezizomycotina</taxon>
        <taxon>Sordariomycetes</taxon>
        <taxon>Sordariomycetidae</taxon>
        <taxon>Phyllachorales</taxon>
        <taxon>Phyllachoraceae</taxon>
        <taxon>Phyllachora</taxon>
    </lineage>
</organism>
<sequence length="399" mass="43126">MVKKQPPGNPARNLRGSPRPGQQQQQQQQQHQHQHPPASLFTERLSLATQQRTLDLFAATFQDVLTSPAFGTTLQAIKKALFERAFARAFQQPEFLSVYAARWSPTRALCYAAVLFGIDPFLARILYEAPIPASPEMDMMPSQEDTRATALRVVCVGGGAAELVALGAVLHEGNAGAAKGAGAVSLGRGAPLQVDVTLADSGPWAQIVAQLASALVTEPPLSKYASEAVCAANQPMIVPSLLSTEFVQQDILDLDPTGLASILQGKAGAASPPMLITLLFTLNELFTSSGIGKTTTFLLNLTSVVPLGSLLLVVDSPGSYSETVVGKQAKKYPMHWLLEKILSETHQAPVEGRWWTKLVSDDGVWFRLAETLRYPIPLENMRYQVHLYRADDATTVSTV</sequence>
<dbReference type="EMBL" id="JAQQPM010000003">
    <property type="protein sequence ID" value="KAK2070033.1"/>
    <property type="molecule type" value="Genomic_DNA"/>
</dbReference>
<evidence type="ECO:0000256" key="1">
    <source>
        <dbReference type="SAM" id="MobiDB-lite"/>
    </source>
</evidence>
<feature type="region of interest" description="Disordered" evidence="1">
    <location>
        <begin position="1"/>
        <end position="38"/>
    </location>
</feature>
<dbReference type="Proteomes" id="UP001217918">
    <property type="component" value="Unassembled WGS sequence"/>
</dbReference>
<protein>
    <recommendedName>
        <fullName evidence="4">25S rRNA (Uridine(2843)-N(3))-methyltransferase</fullName>
    </recommendedName>
</protein>
<evidence type="ECO:0008006" key="4">
    <source>
        <dbReference type="Google" id="ProtNLM"/>
    </source>
</evidence>
<dbReference type="AlphaFoldDB" id="A0AAD9I301"/>
<reference evidence="2" key="1">
    <citation type="journal article" date="2023" name="Mol. Plant Microbe Interact.">
        <title>Elucidating the Obligate Nature and Biological Capacity of an Invasive Fungal Corn Pathogen.</title>
        <authorList>
            <person name="MacCready J.S."/>
            <person name="Roggenkamp E.M."/>
            <person name="Gdanetz K."/>
            <person name="Chilvers M.I."/>
        </authorList>
    </citation>
    <scope>NUCLEOTIDE SEQUENCE</scope>
    <source>
        <strain evidence="2">PM02</strain>
    </source>
</reference>
<accession>A0AAD9I301</accession>
<keyword evidence="3" id="KW-1185">Reference proteome</keyword>
<dbReference type="Pfam" id="PF11312">
    <property type="entry name" value="Methyltransf_34"/>
    <property type="match status" value="1"/>
</dbReference>
<dbReference type="InterPro" id="IPR021463">
    <property type="entry name" value="Methyltransf_34"/>
</dbReference>
<proteinExistence type="predicted"/>
<feature type="compositionally biased region" description="Low complexity" evidence="1">
    <location>
        <begin position="22"/>
        <end position="31"/>
    </location>
</feature>
<name>A0AAD9I301_9PEZI</name>